<gene>
    <name evidence="2" type="ORF">E1163_27335</name>
</gene>
<feature type="coiled-coil region" evidence="1">
    <location>
        <begin position="18"/>
        <end position="66"/>
    </location>
</feature>
<dbReference type="EMBL" id="SMLW01000670">
    <property type="protein sequence ID" value="MTI28703.1"/>
    <property type="molecule type" value="Genomic_DNA"/>
</dbReference>
<evidence type="ECO:0008006" key="4">
    <source>
        <dbReference type="Google" id="ProtNLM"/>
    </source>
</evidence>
<sequence length="300" mass="34139">MKKMKNYIAVLLLAPVFVACNQKKVDELTAENQELSTQKQELSTELEAYMKTFNDIEANLKEIKEREENINLSTSDNVEYKEGDSKAAVVKDIQAINTLMAENRQKMDELQSKLNTNSAEFKRLVGNLNRRIKEKDEELVALKEDLENLNIEKEQLAKNVENLTYTVDTLSTIKSEQSEMIATQTQKIENQTEALNTAYVAIGTYKDLEEEKVVTKEGGLLGIGRTEKLKSDFNDKAFSKIDKTKVNSIPVFAKKIELVTSHPEGSYELSVNEEEEIEKLVILDPDKFWNSSKYLVVVVN</sequence>
<organism evidence="2 3">
    <name type="scientific">Fulvivirga kasyanovii</name>
    <dbReference type="NCBI Taxonomy" id="396812"/>
    <lineage>
        <taxon>Bacteria</taxon>
        <taxon>Pseudomonadati</taxon>
        <taxon>Bacteroidota</taxon>
        <taxon>Cytophagia</taxon>
        <taxon>Cytophagales</taxon>
        <taxon>Fulvivirgaceae</taxon>
        <taxon>Fulvivirga</taxon>
    </lineage>
</organism>
<protein>
    <recommendedName>
        <fullName evidence="4">Chromosome partition protein Smc</fullName>
    </recommendedName>
</protein>
<evidence type="ECO:0000256" key="1">
    <source>
        <dbReference type="SAM" id="Coils"/>
    </source>
</evidence>
<evidence type="ECO:0000313" key="2">
    <source>
        <dbReference type="EMBL" id="MTI28703.1"/>
    </source>
</evidence>
<proteinExistence type="predicted"/>
<dbReference type="PROSITE" id="PS51257">
    <property type="entry name" value="PROKAR_LIPOPROTEIN"/>
    <property type="match status" value="1"/>
</dbReference>
<feature type="coiled-coil region" evidence="1">
    <location>
        <begin position="93"/>
        <end position="166"/>
    </location>
</feature>
<evidence type="ECO:0000313" key="3">
    <source>
        <dbReference type="Proteomes" id="UP000798808"/>
    </source>
</evidence>
<comment type="caution">
    <text evidence="2">The sequence shown here is derived from an EMBL/GenBank/DDBJ whole genome shotgun (WGS) entry which is preliminary data.</text>
</comment>
<keyword evidence="3" id="KW-1185">Reference proteome</keyword>
<dbReference type="RefSeq" id="WP_185156233.1">
    <property type="nucleotide sequence ID" value="NZ_SMLW01000670.1"/>
</dbReference>
<name>A0ABW9RWV6_9BACT</name>
<dbReference type="Proteomes" id="UP000798808">
    <property type="component" value="Unassembled WGS sequence"/>
</dbReference>
<accession>A0ABW9RWV6</accession>
<reference evidence="2 3" key="1">
    <citation type="submission" date="2019-02" db="EMBL/GenBank/DDBJ databases">
        <authorList>
            <person name="Goldberg S.R."/>
            <person name="Haltli B.A."/>
            <person name="Correa H."/>
            <person name="Russell K.G."/>
        </authorList>
    </citation>
    <scope>NUCLEOTIDE SEQUENCE [LARGE SCALE GENOMIC DNA]</scope>
    <source>
        <strain evidence="2 3">JCM 16186</strain>
    </source>
</reference>
<keyword evidence="1" id="KW-0175">Coiled coil</keyword>